<proteinExistence type="predicted"/>
<dbReference type="EMBL" id="CM037157">
    <property type="protein sequence ID" value="KAH7848538.1"/>
    <property type="molecule type" value="Genomic_DNA"/>
</dbReference>
<gene>
    <name evidence="1" type="ORF">Vadar_004150</name>
</gene>
<protein>
    <submittedName>
        <fullName evidence="1">Uncharacterized protein</fullName>
    </submittedName>
</protein>
<keyword evidence="2" id="KW-1185">Reference proteome</keyword>
<comment type="caution">
    <text evidence="1">The sequence shown here is derived from an EMBL/GenBank/DDBJ whole genome shotgun (WGS) entry which is preliminary data.</text>
</comment>
<sequence length="500" mass="56709">MDRMIQPPLVDTTACFCRVDGGLKTVAGAKRFVPGSKLCLQPSIKPSIHPTRQKPTRRDRNRNQSPLLPGLPDDLAIACLIRVPRVEHCKLRLVCKKWYRLLSGNFFYSLRKTLGISEEWIYIMKRDRDGKISWHAFDPTYQIWHPLPPVPSEYSQAIGFGSAVLSGCHLYLFGGKDPMKGSMRRVIFYNARTNKWHRAPDMLRRRHFFGSCVINNCLYVAGGENEGVHRSLRSAEVFDPNKNRWSFISDMSTAMVPFIGVVYEGKWFLKGVGSHRQVLSEVYRPETDSWHPVYDGMVAGWRNPSTSLNGRLYALECKDGCKVRVYDEKTDSWSKHIDSKMHLGNSKALEAAALLPLNGKLCIIRNNMSISLVDVSKCDESGDGFGEHLWENIAGKGQFRTLVANFLLNLAGTFIQLRIQDLFGTLIGEIAPEETNLMETREMTDNPVDFKRAMLFLVMGLMASIALIYDLEIQRDLLLLLDIHVSNPDCLGHLSHFSNQ</sequence>
<organism evidence="1 2">
    <name type="scientific">Vaccinium darrowii</name>
    <dbReference type="NCBI Taxonomy" id="229202"/>
    <lineage>
        <taxon>Eukaryota</taxon>
        <taxon>Viridiplantae</taxon>
        <taxon>Streptophyta</taxon>
        <taxon>Embryophyta</taxon>
        <taxon>Tracheophyta</taxon>
        <taxon>Spermatophyta</taxon>
        <taxon>Magnoliopsida</taxon>
        <taxon>eudicotyledons</taxon>
        <taxon>Gunneridae</taxon>
        <taxon>Pentapetalae</taxon>
        <taxon>asterids</taxon>
        <taxon>Ericales</taxon>
        <taxon>Ericaceae</taxon>
        <taxon>Vaccinioideae</taxon>
        <taxon>Vaccinieae</taxon>
        <taxon>Vaccinium</taxon>
    </lineage>
</organism>
<dbReference type="Proteomes" id="UP000828048">
    <property type="component" value="Chromosome 7"/>
</dbReference>
<evidence type="ECO:0000313" key="1">
    <source>
        <dbReference type="EMBL" id="KAH7848538.1"/>
    </source>
</evidence>
<reference evidence="1 2" key="1">
    <citation type="journal article" date="2021" name="Hortic Res">
        <title>High-quality reference genome and annotation aids understanding of berry development for evergreen blueberry (Vaccinium darrowii).</title>
        <authorList>
            <person name="Yu J."/>
            <person name="Hulse-Kemp A.M."/>
            <person name="Babiker E."/>
            <person name="Staton M."/>
        </authorList>
    </citation>
    <scope>NUCLEOTIDE SEQUENCE [LARGE SCALE GENOMIC DNA]</scope>
    <source>
        <strain evidence="2">cv. NJ 8807/NJ 8810</strain>
        <tissue evidence="1">Young leaf</tissue>
    </source>
</reference>
<evidence type="ECO:0000313" key="2">
    <source>
        <dbReference type="Proteomes" id="UP000828048"/>
    </source>
</evidence>
<accession>A0ACB7Y4T7</accession>
<name>A0ACB7Y4T7_9ERIC</name>